<evidence type="ECO:0000256" key="3">
    <source>
        <dbReference type="ARBA" id="ARBA00022729"/>
    </source>
</evidence>
<feature type="region of interest" description="Disordered" evidence="5">
    <location>
        <begin position="1473"/>
        <end position="1500"/>
    </location>
</feature>
<dbReference type="PRINTS" id="PR00895">
    <property type="entry name" value="PENTAXIN"/>
</dbReference>
<dbReference type="PANTHER" id="PTHR38340">
    <property type="entry name" value="S-LAYER PROTEIN"/>
    <property type="match status" value="1"/>
</dbReference>
<dbReference type="Pfam" id="PF00353">
    <property type="entry name" value="HemolysinCabind"/>
    <property type="match status" value="18"/>
</dbReference>
<feature type="region of interest" description="Disordered" evidence="5">
    <location>
        <begin position="1903"/>
        <end position="1934"/>
    </location>
</feature>
<protein>
    <submittedName>
        <fullName evidence="7">LamG-like jellyroll fold domain-containing protein</fullName>
    </submittedName>
</protein>
<dbReference type="InterPro" id="IPR013320">
    <property type="entry name" value="ConA-like_dom_sf"/>
</dbReference>
<dbReference type="Gene3D" id="2.160.20.160">
    <property type="match status" value="1"/>
</dbReference>
<comment type="subcellular location">
    <subcellularLocation>
        <location evidence="1">Secreted</location>
    </subcellularLocation>
</comment>
<keyword evidence="3" id="KW-0732">Signal</keyword>
<dbReference type="SMART" id="SM00159">
    <property type="entry name" value="PTX"/>
    <property type="match status" value="1"/>
</dbReference>
<dbReference type="SUPFAM" id="SSF49899">
    <property type="entry name" value="Concanavalin A-like lectins/glucanases"/>
    <property type="match status" value="1"/>
</dbReference>
<comment type="caution">
    <text evidence="7">The sequence shown here is derived from an EMBL/GenBank/DDBJ whole genome shotgun (WGS) entry which is preliminary data.</text>
</comment>
<keyword evidence="4" id="KW-1015">Disulfide bond</keyword>
<dbReference type="Gene3D" id="2.150.10.10">
    <property type="entry name" value="Serralysin-like metalloprotease, C-terminal"/>
    <property type="match status" value="7"/>
</dbReference>
<accession>A0ABW3FBC7</accession>
<dbReference type="PROSITE" id="PS00330">
    <property type="entry name" value="HEMOLYSIN_CALCIUM"/>
    <property type="match status" value="14"/>
</dbReference>
<organism evidence="7 8">
    <name type="scientific">Pseudahrensia aquimaris</name>
    <dbReference type="NCBI Taxonomy" id="744461"/>
    <lineage>
        <taxon>Bacteria</taxon>
        <taxon>Pseudomonadati</taxon>
        <taxon>Pseudomonadota</taxon>
        <taxon>Alphaproteobacteria</taxon>
        <taxon>Hyphomicrobiales</taxon>
        <taxon>Ahrensiaceae</taxon>
        <taxon>Pseudahrensia</taxon>
    </lineage>
</organism>
<dbReference type="RefSeq" id="WP_377210864.1">
    <property type="nucleotide sequence ID" value="NZ_JBHTJV010000002.1"/>
</dbReference>
<dbReference type="Pfam" id="PF13385">
    <property type="entry name" value="Laminin_G_3"/>
    <property type="match status" value="1"/>
</dbReference>
<dbReference type="Proteomes" id="UP001597101">
    <property type="component" value="Unassembled WGS sequence"/>
</dbReference>
<name>A0ABW3FBC7_9HYPH</name>
<feature type="region of interest" description="Disordered" evidence="5">
    <location>
        <begin position="523"/>
        <end position="563"/>
    </location>
</feature>
<evidence type="ECO:0000313" key="7">
    <source>
        <dbReference type="EMBL" id="MFD0915013.1"/>
    </source>
</evidence>
<evidence type="ECO:0000259" key="6">
    <source>
        <dbReference type="PROSITE" id="PS51828"/>
    </source>
</evidence>
<dbReference type="PROSITE" id="PS51828">
    <property type="entry name" value="PTX_2"/>
    <property type="match status" value="1"/>
</dbReference>
<sequence>MASNLELYSDAIDDTIVATKSTAELIGDIQLATKVISSAYKAIDKARNDAGTISNIAGGLETVLTLVGKLGGPFNGLAIPLKRIINQLEQRAKDIESAAANVQEKADGAGKPRYEFEKQMQDFNPVLIALQTALKQAAKEYESIQSGVNDAARATSEIIFPSTVQVAIDNANSAVAPSLDEYNRIKPVVDGVLEFRKDLNELEDAIGNRFDEFKALAASIANIVDRIGFLDIPMQILGAVLSPVQWALDAVEFVFNRVISPLIDPIIETFNLDALIDEFLEKVGLPSLELFEPLVEIFTTVRDFLFNVGNKIDDFVTDVQSFIDDLRGEIVLGDLGLSEGGADSDFLVGDDNDPAQNIPAGFDDDLIVDRQSNTLNGNAGDDLIAGGLGTDFLFGGDGNDILIGGQGDDFIDGGSDSSNAFTDVAVILGNFSEFTFASLDDGDTVVAQQNFVTGSNENQGSDTITNVDQIVFLDRAIDFDDFQRFLYSQPDTTPPWTVEGTAGPDFIFGGDFSNPDLSPIDDTLNGNDGDDFLSGGAGDDTLSGGNGNDWIEGGKGQDTIDGGRGTDTVSYSNEGFLIDVFASLADQNVEDPFGSVTTDEFDVIEYVSNVENAFGGRSVDFFWGNEGRNLLSGGENRDYLVGRGGSDILEGGDAFDMLIGGAGNDIIKGGLGYDIHVAGSGFDKYYDSDNYGYLWYGSEGRTPLWLPYGDTPIGQFNLYPSLSAFGINPSDYDTEIASRIVLDMSKGKVAKYNADGVRTGTDLIFDNLYVVGSKGNDLLVGSHGGDALEGGDGDDEIRGNGSGDDVDYLWGGAGNDVFRTGSGESFIQGNEDDDTVWVEETGTIQARGGDGVDTINFSRSDRKFIFQEQVDISSSVQGLVYHAYLEDDEIGVDEPDVITIAQFENIVGTDLDDFLTGGLESSTVWAGAGDDTVWVVGPGDIVYGGAGDDYLAGLSGSDELYGEEGNDRLTQGVASGSSDILDGGAGDDTISLLDINGSQVFGGDGVDAIYLSFSQGMVASLLTNLVGTGPDAIQLSGIENIFGSANGDALIGNGDSNKLVGGQGNDEILGLAGDDLLYGGDDDDQIYGGDDDDLIFTSLGNDYVDGGSGNDTVSFDAYQTGEELPNSQSVSSNFEPQKTEGVVFADLTGEYSNFILTVPRDEGRSSPDDLGKVQASILIDVENLTGTWTDDVLRGDAADNTISGGNKNGADLLEGRGGADILSGGDGNDRLFGDFERGEGIDLLHMNAGQERGEYVRSDGTFNDMPSGSLTLEMLVQTNGPLGTDSPDPIFASYAVGGSTNEILLYGLSGGSRTIGFWISGVNVPTTIPVEDVVDGTLHRLSLTLDDVSNEVKLYVDGVERFSTVNASAASPVANGGVLVFGQDQDTVGGSFSPTQVLQGAIGDIRIFDEARTAQQIADNWANTLQDPVNEQGLVVNWQANALSGQFEDAKGGSNLLLAGGLGGSNFRSGGQAGDDILNGGAGNDELDGGDGADEMRGASGNDRYWVDQYGDRTIELADEGFDTVLTELTTYKLSANVERLIFTDTANHIGRGNALDNILNGNAGDDRFIVDEGGADTFSGGNGQDMFDGRSAVESVIVNLADQSQNAGATAGDIFASIETFIGSRTADDMLKAGTGVARFYGDGGNDYLMGGLKADLLYGGDDDDVLDGGANADRLDGGSGHDTASYVSAAAGVTVNMGNAALNSGDAAGDIFVSIEAIAGSSHADDLTGDANDNVLMGGAGRDHFHSSGGADTFHGESGNDTYFISNIHDRIIEAADEGYDIVRTSVSSFTLSANVERLIFTDTGDHVGRGNDLDNILNGNAGRDRFVIDAGGEDTFSGGNGMDTFDARSSDVGVRIYLNNQDLNASAAAGDFFASIETFIGSSTADDILKAGVGRARFSGSGGDDRLSGGNNSDYLRGDEGDDDLRGGNGADTLLGGTGNDDLRGGKGFDQFRFVEADFGADTIHDYESGDQLRFFSSVADAFSDFTLTNNGTTSVRVTLVADTSNFIDVIGANGSTVTLDASDFSFY</sequence>
<dbReference type="PANTHER" id="PTHR38340:SF1">
    <property type="entry name" value="S-LAYER PROTEIN"/>
    <property type="match status" value="1"/>
</dbReference>
<gene>
    <name evidence="7" type="ORF">ACFQ14_01180</name>
</gene>
<dbReference type="SMART" id="SM00560">
    <property type="entry name" value="LamGL"/>
    <property type="match status" value="1"/>
</dbReference>
<dbReference type="SUPFAM" id="SSF51120">
    <property type="entry name" value="beta-Roll"/>
    <property type="match status" value="10"/>
</dbReference>
<dbReference type="InterPro" id="IPR011049">
    <property type="entry name" value="Serralysin-like_metalloprot_C"/>
</dbReference>
<dbReference type="PRINTS" id="PR00313">
    <property type="entry name" value="CABNDNGRPT"/>
</dbReference>
<dbReference type="InterPro" id="IPR006558">
    <property type="entry name" value="LamG-like"/>
</dbReference>
<evidence type="ECO:0000313" key="8">
    <source>
        <dbReference type="Proteomes" id="UP001597101"/>
    </source>
</evidence>
<dbReference type="Gene3D" id="2.60.120.200">
    <property type="match status" value="1"/>
</dbReference>
<evidence type="ECO:0000256" key="1">
    <source>
        <dbReference type="ARBA" id="ARBA00004613"/>
    </source>
</evidence>
<evidence type="ECO:0000256" key="2">
    <source>
        <dbReference type="ARBA" id="ARBA00022525"/>
    </source>
</evidence>
<dbReference type="InterPro" id="IPR001759">
    <property type="entry name" value="PTX_dom"/>
</dbReference>
<dbReference type="InterPro" id="IPR001343">
    <property type="entry name" value="Hemolysn_Ca-bd"/>
</dbReference>
<feature type="domain" description="Pentraxin (PTX)" evidence="6">
    <location>
        <begin position="1241"/>
        <end position="1457"/>
    </location>
</feature>
<reference evidence="8" key="1">
    <citation type="journal article" date="2019" name="Int. J. Syst. Evol. Microbiol.">
        <title>The Global Catalogue of Microorganisms (GCM) 10K type strain sequencing project: providing services to taxonomists for standard genome sequencing and annotation.</title>
        <authorList>
            <consortium name="The Broad Institute Genomics Platform"/>
            <consortium name="The Broad Institute Genome Sequencing Center for Infectious Disease"/>
            <person name="Wu L."/>
            <person name="Ma J."/>
        </authorList>
    </citation>
    <scope>NUCLEOTIDE SEQUENCE [LARGE SCALE GENOMIC DNA]</scope>
    <source>
        <strain evidence="8">CCUG 60023</strain>
    </source>
</reference>
<evidence type="ECO:0000256" key="4">
    <source>
        <dbReference type="ARBA" id="ARBA00023157"/>
    </source>
</evidence>
<dbReference type="EMBL" id="JBHTJV010000002">
    <property type="protein sequence ID" value="MFD0915013.1"/>
    <property type="molecule type" value="Genomic_DNA"/>
</dbReference>
<keyword evidence="8" id="KW-1185">Reference proteome</keyword>
<dbReference type="InterPro" id="IPR050557">
    <property type="entry name" value="RTX_toxin/Mannuronan_C5-epim"/>
</dbReference>
<proteinExistence type="predicted"/>
<evidence type="ECO:0000256" key="5">
    <source>
        <dbReference type="SAM" id="MobiDB-lite"/>
    </source>
</evidence>
<dbReference type="InterPro" id="IPR018511">
    <property type="entry name" value="Hemolysin-typ_Ca-bd_CS"/>
</dbReference>
<keyword evidence="2" id="KW-0964">Secreted</keyword>